<keyword evidence="6" id="KW-0227">DNA damage</keyword>
<protein>
    <recommendedName>
        <fullName evidence="6">ATP-dependent DNA helicase</fullName>
        <ecNumber evidence="6">5.6.2.3</ecNumber>
    </recommendedName>
</protein>
<evidence type="ECO:0000256" key="7">
    <source>
        <dbReference type="SAM" id="MobiDB-lite"/>
    </source>
</evidence>
<dbReference type="GO" id="GO:0000723">
    <property type="term" value="P:telomere maintenance"/>
    <property type="evidence" value="ECO:0007669"/>
    <property type="project" value="InterPro"/>
</dbReference>
<dbReference type="EMBL" id="JBAMZL010000023">
    <property type="protein sequence ID" value="KAL0507032.1"/>
    <property type="molecule type" value="Genomic_DNA"/>
</dbReference>
<feature type="region of interest" description="Disordered" evidence="7">
    <location>
        <begin position="131"/>
        <end position="239"/>
    </location>
</feature>
<dbReference type="PANTHER" id="PTHR47642:SF5">
    <property type="entry name" value="ATP-DEPENDENT DNA HELICASE"/>
    <property type="match status" value="1"/>
</dbReference>
<dbReference type="GO" id="GO:0005524">
    <property type="term" value="F:ATP binding"/>
    <property type="evidence" value="ECO:0007669"/>
    <property type="project" value="UniProtKB-KW"/>
</dbReference>
<proteinExistence type="inferred from homology"/>
<comment type="subunit">
    <text evidence="3">Monomer.</text>
</comment>
<evidence type="ECO:0000256" key="2">
    <source>
        <dbReference type="ARBA" id="ARBA00009781"/>
    </source>
</evidence>
<dbReference type="AlphaFoldDB" id="A0AAW3ALU6"/>
<evidence type="ECO:0000256" key="6">
    <source>
        <dbReference type="RuleBase" id="RU363044"/>
    </source>
</evidence>
<feature type="compositionally biased region" description="Basic and acidic residues" evidence="7">
    <location>
        <begin position="180"/>
        <end position="195"/>
    </location>
</feature>
<feature type="compositionally biased region" description="Acidic residues" evidence="7">
    <location>
        <begin position="167"/>
        <end position="179"/>
    </location>
</feature>
<evidence type="ECO:0000256" key="5">
    <source>
        <dbReference type="ARBA" id="ARBA00048954"/>
    </source>
</evidence>
<feature type="domain" description="DNA helicase Pif1-like DEAD-box helicase" evidence="8">
    <location>
        <begin position="318"/>
        <end position="472"/>
    </location>
</feature>
<dbReference type="GO" id="GO:0043139">
    <property type="term" value="F:5'-3' DNA helicase activity"/>
    <property type="evidence" value="ECO:0007669"/>
    <property type="project" value="UniProtKB-EC"/>
</dbReference>
<keyword evidence="6" id="KW-0234">DNA repair</keyword>
<dbReference type="Pfam" id="PF05970">
    <property type="entry name" value="PIF1"/>
    <property type="match status" value="1"/>
</dbReference>
<evidence type="ECO:0000256" key="3">
    <source>
        <dbReference type="ARBA" id="ARBA00011245"/>
    </source>
</evidence>
<reference evidence="9 10" key="1">
    <citation type="submission" date="2024-02" db="EMBL/GenBank/DDBJ databases">
        <title>FIRST GENOME SEQUENCES OF Leishmania (Viannia) shawi, Leishmania (Viannia) lindenbergi AND Leishmania (Viannia) utingensis.</title>
        <authorList>
            <person name="Resadore F."/>
            <person name="Custodio M.G.F."/>
            <person name="Boite M.C."/>
            <person name="Cupolillo E."/>
            <person name="Ferreira G.E.M."/>
        </authorList>
    </citation>
    <scope>NUCLEOTIDE SEQUENCE [LARGE SCALE GENOMIC DNA]</scope>
    <source>
        <strain evidence="9 10">ITUB/BR/1977/M4964</strain>
    </source>
</reference>
<dbReference type="InterPro" id="IPR027417">
    <property type="entry name" value="P-loop_NTPase"/>
</dbReference>
<keyword evidence="6 9" id="KW-0347">Helicase</keyword>
<dbReference type="CDD" id="cd18037">
    <property type="entry name" value="DEXSc_Pif1_like"/>
    <property type="match status" value="1"/>
</dbReference>
<evidence type="ECO:0000256" key="4">
    <source>
        <dbReference type="ARBA" id="ARBA00023172"/>
    </source>
</evidence>
<feature type="compositionally biased region" description="Polar residues" evidence="7">
    <location>
        <begin position="212"/>
        <end position="221"/>
    </location>
</feature>
<accession>A0AAW3ALU6</accession>
<comment type="similarity">
    <text evidence="2">Belongs to the helicase family. PIF1 subfamily.</text>
</comment>
<keyword evidence="6" id="KW-0067">ATP-binding</keyword>
<dbReference type="GO" id="GO:0016787">
    <property type="term" value="F:hydrolase activity"/>
    <property type="evidence" value="ECO:0007669"/>
    <property type="project" value="UniProtKB-KW"/>
</dbReference>
<evidence type="ECO:0000313" key="9">
    <source>
        <dbReference type="EMBL" id="KAL0507032.1"/>
    </source>
</evidence>
<keyword evidence="6" id="KW-0547">Nucleotide-binding</keyword>
<dbReference type="CDD" id="cd18809">
    <property type="entry name" value="SF1_C_RecD"/>
    <property type="match status" value="1"/>
</dbReference>
<dbReference type="Proteomes" id="UP001482455">
    <property type="component" value="Unassembled WGS sequence"/>
</dbReference>
<comment type="caution">
    <text evidence="9">The sequence shown here is derived from an EMBL/GenBank/DDBJ whole genome shotgun (WGS) entry which is preliminary data.</text>
</comment>
<evidence type="ECO:0000259" key="8">
    <source>
        <dbReference type="Pfam" id="PF05970"/>
    </source>
</evidence>
<organism evidence="9 10">
    <name type="scientific">Leishmania utingensis</name>
    <dbReference type="NCBI Taxonomy" id="653362"/>
    <lineage>
        <taxon>Eukaryota</taxon>
        <taxon>Discoba</taxon>
        <taxon>Euglenozoa</taxon>
        <taxon>Kinetoplastea</taxon>
        <taxon>Metakinetoplastina</taxon>
        <taxon>Trypanosomatida</taxon>
        <taxon>Trypanosomatidae</taxon>
        <taxon>Leishmaniinae</taxon>
        <taxon>Leishmania</taxon>
    </lineage>
</organism>
<dbReference type="Gene3D" id="3.40.50.300">
    <property type="entry name" value="P-loop containing nucleotide triphosphate hydrolases"/>
    <property type="match status" value="1"/>
</dbReference>
<evidence type="ECO:0000256" key="1">
    <source>
        <dbReference type="ARBA" id="ARBA00001946"/>
    </source>
</evidence>
<dbReference type="InterPro" id="IPR010285">
    <property type="entry name" value="DNA_helicase_pif1-like_DEAD"/>
</dbReference>
<keyword evidence="4 6" id="KW-0233">DNA recombination</keyword>
<keyword evidence="6" id="KW-0378">Hydrolase</keyword>
<dbReference type="GO" id="GO:0006281">
    <property type="term" value="P:DNA repair"/>
    <property type="evidence" value="ECO:0007669"/>
    <property type="project" value="UniProtKB-KW"/>
</dbReference>
<keyword evidence="10" id="KW-1185">Reference proteome</keyword>
<gene>
    <name evidence="9" type="ORF">Q4I30_003773</name>
</gene>
<dbReference type="InterPro" id="IPR051055">
    <property type="entry name" value="PIF1_helicase"/>
</dbReference>
<feature type="region of interest" description="Disordered" evidence="7">
    <location>
        <begin position="765"/>
        <end position="785"/>
    </location>
</feature>
<comment type="catalytic activity">
    <reaction evidence="5 6">
        <text>ATP + H2O = ADP + phosphate + H(+)</text>
        <dbReference type="Rhea" id="RHEA:13065"/>
        <dbReference type="ChEBI" id="CHEBI:15377"/>
        <dbReference type="ChEBI" id="CHEBI:15378"/>
        <dbReference type="ChEBI" id="CHEBI:30616"/>
        <dbReference type="ChEBI" id="CHEBI:43474"/>
        <dbReference type="ChEBI" id="CHEBI:456216"/>
        <dbReference type="EC" id="5.6.2.3"/>
    </reaction>
</comment>
<dbReference type="SUPFAM" id="SSF52540">
    <property type="entry name" value="P-loop containing nucleoside triphosphate hydrolases"/>
    <property type="match status" value="2"/>
</dbReference>
<name>A0AAW3ALU6_9TRYP</name>
<evidence type="ECO:0000313" key="10">
    <source>
        <dbReference type="Proteomes" id="UP001482455"/>
    </source>
</evidence>
<comment type="cofactor">
    <cofactor evidence="1 6">
        <name>Mg(2+)</name>
        <dbReference type="ChEBI" id="CHEBI:18420"/>
    </cofactor>
</comment>
<dbReference type="PANTHER" id="PTHR47642">
    <property type="entry name" value="ATP-DEPENDENT DNA HELICASE"/>
    <property type="match status" value="1"/>
</dbReference>
<feature type="compositionally biased region" description="Low complexity" evidence="7">
    <location>
        <begin position="222"/>
        <end position="239"/>
    </location>
</feature>
<dbReference type="GO" id="GO:0006310">
    <property type="term" value="P:DNA recombination"/>
    <property type="evidence" value="ECO:0007669"/>
    <property type="project" value="UniProtKB-KW"/>
</dbReference>
<sequence>MAAASIRMLKPKMTMSAVQGKISVFAEDGERIGQWGGTECFLSRQSGLGPCLVVRSSRHKKHEGTFFQLVRLQKVVSTRVAQGRLTVMVSHEKRQCSVFIDTTGDLDELRMMAGVLQDKALWKDIERNVASRSRKGLQRDEKGNGGGRGSAELRDPSLAQLSGRGADEDDDYDSYVEETNEAHHDNNKTDARAAERGSSAATLTAASPMPLISSQSSVPQRSTAVTGSSSSNSDSITSVTAAQQQRLTWTSEQQRAVQLVRSGHNVFVSGAAGTGKTEWLLHVLQHVLPRIRLHRGAKTEAALRAEEEEPENAVDTGRVAVTAATGIAARLIGGKTVHAFAGIGRGEGDLDAIVQRVQCKPDAVRAWQRCEVLVIDEISMLSSHTFAMLDRIARVLRATLAPSASSQRRQHTDNAALPFGGIQLLVVGDFLQLPPVSRGAGEELQPAFMTTAWRNCGFQTIVFTKDYRHAEDPRFAECCAAVRRGECTPLVREVLEGCLGRTLEERFGVEATMLLARRKDVDRYNAQRLGQLESMQFQRYASEDYAAIPGADIDSEVSLPAVLTLKVGAQVVLLASLPNMSHLSNGDIGLVVGFVAQMRGPALPLVRFSTGVEAVVPVITMEVHGRDGRLTLSRRQVPLQLAWALTVHRVQGMTMPMIRLALDKSFFEAGQAYVALSRVRKAEDLSLTALDLDVVLAHGSTEARDFYGLSAATSAPSSHTGMMKASIPPLVDSALLLRSDTARAEGPLDAGGVFGDGVPLSLADVEGSSSSSVSAPLKHPKTEKV</sequence>
<dbReference type="EC" id="5.6.2.3" evidence="6"/>